<dbReference type="PANTHER" id="PTHR11647">
    <property type="entry name" value="HYDRANTOINASE/DIHYDROPYRIMIDINASE FAMILY MEMBER"/>
    <property type="match status" value="1"/>
</dbReference>
<evidence type="ECO:0000313" key="5">
    <source>
        <dbReference type="Proteomes" id="UP000252387"/>
    </source>
</evidence>
<keyword evidence="4" id="KW-0378">Hydrolase</keyword>
<sequence>MKSSHLRAAALAVLLVVSAGIVANAAASLPAEFPPDAFPSTYQPLPSQTTLIQHATIYTGTGERIDDGSVLLRDGKVAAVGKNIEAPAGAVVIDARGKYVMPGLIDVHSHLGVYPSPAVEATANGNEMTNPTTPQVMAEHSVWPQDPGFNTARAGGVTTLEILPGSGNLIGGRSVVLKNVPATTVQGMKFPDAPYGLKMACGENPMRVYGSRHQFPSTLMGDVAGYRQAFADAQAYDREWKAWEAKVKAKGAVDAGPPPKRDLGKETLAEVLDGKIRVQMHCYRADEMAALLDVAHEFGFGIAAFHHAVEAYKIPHLLAKADTCAAMWADWWGFKMEAWDGIRANIAMVDAGGACAMIHSDDQNGIQRLNQEVAKALAAGRRAGLDISKEHAVMWMTLNPAKALGLADRIGSLEPGKDADVVIWSADPFSVYARTEKVFLDGAVVFDRDDPKRQSTSDFMLGSSIDPHAADAAAAGEGAR</sequence>
<evidence type="ECO:0000313" key="4">
    <source>
        <dbReference type="EMBL" id="RCS30164.1"/>
    </source>
</evidence>
<evidence type="ECO:0000256" key="2">
    <source>
        <dbReference type="SAM" id="SignalP"/>
    </source>
</evidence>
<proteinExistence type="predicted"/>
<dbReference type="Pfam" id="PF01979">
    <property type="entry name" value="Amidohydro_1"/>
    <property type="match status" value="1"/>
</dbReference>
<evidence type="ECO:0000259" key="3">
    <source>
        <dbReference type="Pfam" id="PF01979"/>
    </source>
</evidence>
<keyword evidence="2" id="KW-0732">Signal</keyword>
<keyword evidence="5" id="KW-1185">Reference proteome</keyword>
<evidence type="ECO:0000256" key="1">
    <source>
        <dbReference type="ARBA" id="ARBA00001947"/>
    </source>
</evidence>
<dbReference type="Gene3D" id="3.20.20.140">
    <property type="entry name" value="Metal-dependent hydrolases"/>
    <property type="match status" value="1"/>
</dbReference>
<dbReference type="InterPro" id="IPR011059">
    <property type="entry name" value="Metal-dep_hydrolase_composite"/>
</dbReference>
<gene>
    <name evidence="4" type="ORF">DEO45_08880</name>
</gene>
<dbReference type="SUPFAM" id="SSF51338">
    <property type="entry name" value="Composite domain of metallo-dependent hydrolases"/>
    <property type="match status" value="1"/>
</dbReference>
<dbReference type="CDD" id="cd01309">
    <property type="entry name" value="Met_dep_hydrolase_C"/>
    <property type="match status" value="1"/>
</dbReference>
<dbReference type="SUPFAM" id="SSF51556">
    <property type="entry name" value="Metallo-dependent hydrolases"/>
    <property type="match status" value="1"/>
</dbReference>
<comment type="caution">
    <text evidence="4">The sequence shown here is derived from an EMBL/GenBank/DDBJ whole genome shotgun (WGS) entry which is preliminary data.</text>
</comment>
<dbReference type="AlphaFoldDB" id="A0A368KE30"/>
<dbReference type="GO" id="GO:0016812">
    <property type="term" value="F:hydrolase activity, acting on carbon-nitrogen (but not peptide) bonds, in cyclic amides"/>
    <property type="evidence" value="ECO:0007669"/>
    <property type="project" value="TreeGrafter"/>
</dbReference>
<organism evidence="4 5">
    <name type="scientific">Rhodanobacter denitrificans</name>
    <dbReference type="NCBI Taxonomy" id="666685"/>
    <lineage>
        <taxon>Bacteria</taxon>
        <taxon>Pseudomonadati</taxon>
        <taxon>Pseudomonadota</taxon>
        <taxon>Gammaproteobacteria</taxon>
        <taxon>Lysobacterales</taxon>
        <taxon>Rhodanobacteraceae</taxon>
        <taxon>Rhodanobacter</taxon>
    </lineage>
</organism>
<dbReference type="Proteomes" id="UP000252387">
    <property type="component" value="Unassembled WGS sequence"/>
</dbReference>
<dbReference type="OrthoDB" id="9766983at2"/>
<dbReference type="PANTHER" id="PTHR11647:SF1">
    <property type="entry name" value="COLLAPSIN RESPONSE MEDIATOR PROTEIN"/>
    <property type="match status" value="1"/>
</dbReference>
<dbReference type="InterPro" id="IPR032466">
    <property type="entry name" value="Metal_Hydrolase"/>
</dbReference>
<feature type="domain" description="Amidohydrolase-related" evidence="3">
    <location>
        <begin position="99"/>
        <end position="443"/>
    </location>
</feature>
<feature type="chain" id="PRO_5017000432" evidence="2">
    <location>
        <begin position="26"/>
        <end position="480"/>
    </location>
</feature>
<dbReference type="RefSeq" id="WP_114342674.1">
    <property type="nucleotide sequence ID" value="NZ_QFWQ01000005.1"/>
</dbReference>
<accession>A0A368KE30</accession>
<name>A0A368KE30_9GAMM</name>
<dbReference type="EMBL" id="QFWQ01000005">
    <property type="protein sequence ID" value="RCS30164.1"/>
    <property type="molecule type" value="Genomic_DNA"/>
</dbReference>
<dbReference type="InterPro" id="IPR006680">
    <property type="entry name" value="Amidohydro-rel"/>
</dbReference>
<protein>
    <submittedName>
        <fullName evidence="4">Amidohydrolase</fullName>
    </submittedName>
</protein>
<dbReference type="GO" id="GO:0005829">
    <property type="term" value="C:cytosol"/>
    <property type="evidence" value="ECO:0007669"/>
    <property type="project" value="TreeGrafter"/>
</dbReference>
<comment type="cofactor">
    <cofactor evidence="1">
        <name>Zn(2+)</name>
        <dbReference type="ChEBI" id="CHEBI:29105"/>
    </cofactor>
</comment>
<dbReference type="Gene3D" id="2.30.40.10">
    <property type="entry name" value="Urease, subunit C, domain 1"/>
    <property type="match status" value="1"/>
</dbReference>
<reference evidence="4 5" key="1">
    <citation type="submission" date="2018-05" db="EMBL/GenBank/DDBJ databases">
        <title>Draft genome sequence of Rhodanobacter denitrificans Yn1 isolated from gold copper mine.</title>
        <authorList>
            <person name="Yang N."/>
            <person name="Mazhar H.S."/>
            <person name="Rensing C."/>
        </authorList>
    </citation>
    <scope>NUCLEOTIDE SEQUENCE [LARGE SCALE GENOMIC DNA]</scope>
    <source>
        <strain evidence="4 5">Yn1</strain>
    </source>
</reference>
<dbReference type="InterPro" id="IPR050378">
    <property type="entry name" value="Metallo-dep_Hydrolases_sf"/>
</dbReference>
<feature type="signal peptide" evidence="2">
    <location>
        <begin position="1"/>
        <end position="25"/>
    </location>
</feature>